<dbReference type="Pfam" id="PF04782">
    <property type="entry name" value="DUF632"/>
    <property type="match status" value="2"/>
</dbReference>
<evidence type="ECO:0000256" key="1">
    <source>
        <dbReference type="SAM" id="Coils"/>
    </source>
</evidence>
<dbReference type="EMBL" id="JBEDUW010000004">
    <property type="protein sequence ID" value="KAK9935704.1"/>
    <property type="molecule type" value="Genomic_DNA"/>
</dbReference>
<proteinExistence type="predicted"/>
<feature type="region of interest" description="Disordered" evidence="2">
    <location>
        <begin position="66"/>
        <end position="121"/>
    </location>
</feature>
<gene>
    <name evidence="4" type="ORF">M0R45_022792</name>
</gene>
<reference evidence="4 5" key="1">
    <citation type="journal article" date="2023" name="G3 (Bethesda)">
        <title>A chromosome-length genome assembly and annotation of blackberry (Rubus argutus, cv. 'Hillquist').</title>
        <authorList>
            <person name="Bruna T."/>
            <person name="Aryal R."/>
            <person name="Dudchenko O."/>
            <person name="Sargent D.J."/>
            <person name="Mead D."/>
            <person name="Buti M."/>
            <person name="Cavallini A."/>
            <person name="Hytonen T."/>
            <person name="Andres J."/>
            <person name="Pham M."/>
            <person name="Weisz D."/>
            <person name="Mascagni F."/>
            <person name="Usai G."/>
            <person name="Natali L."/>
            <person name="Bassil N."/>
            <person name="Fernandez G.E."/>
            <person name="Lomsadze A."/>
            <person name="Armour M."/>
            <person name="Olukolu B."/>
            <person name="Poorten T."/>
            <person name="Britton C."/>
            <person name="Davik J."/>
            <person name="Ashrafi H."/>
            <person name="Aiden E.L."/>
            <person name="Borodovsky M."/>
            <person name="Worthington M."/>
        </authorList>
    </citation>
    <scope>NUCLEOTIDE SEQUENCE [LARGE SCALE GENOMIC DNA]</scope>
    <source>
        <strain evidence="4">PI 553951</strain>
    </source>
</reference>
<evidence type="ECO:0000256" key="2">
    <source>
        <dbReference type="SAM" id="MobiDB-lite"/>
    </source>
</evidence>
<feature type="compositionally biased region" description="Basic and acidic residues" evidence="2">
    <location>
        <begin position="95"/>
        <end position="121"/>
    </location>
</feature>
<dbReference type="Proteomes" id="UP001457282">
    <property type="component" value="Unassembled WGS sequence"/>
</dbReference>
<dbReference type="PANTHER" id="PTHR21450">
    <property type="entry name" value="PROTEIN ALTERED PHOSPHATE STARVATION RESPONSE 1"/>
    <property type="match status" value="1"/>
</dbReference>
<comment type="caution">
    <text evidence="4">The sequence shown here is derived from an EMBL/GenBank/DDBJ whole genome shotgun (WGS) entry which is preliminary data.</text>
</comment>
<feature type="coiled-coil region" evidence="1">
    <location>
        <begin position="391"/>
        <end position="448"/>
    </location>
</feature>
<evidence type="ECO:0000313" key="4">
    <source>
        <dbReference type="EMBL" id="KAK9935704.1"/>
    </source>
</evidence>
<keyword evidence="5" id="KW-1185">Reference proteome</keyword>
<dbReference type="PANTHER" id="PTHR21450:SF17">
    <property type="entry name" value="OS09G0542500 PROTEIN"/>
    <property type="match status" value="1"/>
</dbReference>
<keyword evidence="1" id="KW-0175">Coiled coil</keyword>
<dbReference type="InterPro" id="IPR006867">
    <property type="entry name" value="DUF632"/>
</dbReference>
<feature type="domain" description="DUF632" evidence="3">
    <location>
        <begin position="132"/>
        <end position="226"/>
    </location>
</feature>
<organism evidence="4 5">
    <name type="scientific">Rubus argutus</name>
    <name type="common">Southern blackberry</name>
    <dbReference type="NCBI Taxonomy" id="59490"/>
    <lineage>
        <taxon>Eukaryota</taxon>
        <taxon>Viridiplantae</taxon>
        <taxon>Streptophyta</taxon>
        <taxon>Embryophyta</taxon>
        <taxon>Tracheophyta</taxon>
        <taxon>Spermatophyta</taxon>
        <taxon>Magnoliopsida</taxon>
        <taxon>eudicotyledons</taxon>
        <taxon>Gunneridae</taxon>
        <taxon>Pentapetalae</taxon>
        <taxon>rosids</taxon>
        <taxon>fabids</taxon>
        <taxon>Rosales</taxon>
        <taxon>Rosaceae</taxon>
        <taxon>Rosoideae</taxon>
        <taxon>Rosoideae incertae sedis</taxon>
        <taxon>Rubus</taxon>
    </lineage>
</organism>
<evidence type="ECO:0000259" key="3">
    <source>
        <dbReference type="Pfam" id="PF04782"/>
    </source>
</evidence>
<feature type="domain" description="DUF632" evidence="3">
    <location>
        <begin position="237"/>
        <end position="389"/>
    </location>
</feature>
<dbReference type="AlphaFoldDB" id="A0AAW1XGP9"/>
<evidence type="ECO:0000313" key="5">
    <source>
        <dbReference type="Proteomes" id="UP001457282"/>
    </source>
</evidence>
<sequence length="491" mass="55443">MGGVASSSGKSVCQERIQLSRLAIQQWDAFVKAQKNYNDLLEEKKIAASITEFVVAYSSDSAAKLQDSSLGGHHEEKNQKHDADQKSRPTKKNQKHDADQKSRTVRENDEKMDHDKGAANANVEDKGLLKLALKQVEDQFKKASVSGSMVYKLLVTELTSTDDQGKTTTKGHENSKLPRSSSAKFLFLARSRSTKVRSLACDDCSTVEKLHAWEKHLRFEVKRVENEEKIGRGLEVEIARESAVAAFNKIQKLRDDELQPQLAQLLKGLKDNWTVMLECHEIQNKIMSDMVQSYSEPQGMCCDASHLIATVKLKTQVQNWRAGFTSYISSQKAYIKSLDDWSKHSIPSFCKGKDNNGRTPLLADWLACLHELPDKTVVSAMDEFDKQVEKLVEQQKKERALKSQVDKLNEQICRLVPKTEASSSSNKLNELRNRLTKEEEAYQTSKKNTQDIAANVVRVRFTSIFQSLAEFSKSVAKKYGEIAEKYGDRDC</sequence>
<feature type="compositionally biased region" description="Basic and acidic residues" evidence="2">
    <location>
        <begin position="72"/>
        <end position="87"/>
    </location>
</feature>
<protein>
    <recommendedName>
        <fullName evidence="3">DUF632 domain-containing protein</fullName>
    </recommendedName>
</protein>
<name>A0AAW1XGP9_RUBAR</name>
<accession>A0AAW1XGP9</accession>